<dbReference type="EMBL" id="CP146203">
    <property type="protein sequence ID" value="XBH20699.1"/>
    <property type="molecule type" value="Genomic_DNA"/>
</dbReference>
<sequence length="128" mass="14425">MSSSINDGRNAREVWLLRRINNQVLAELEEIGPISDPYLSIIISVEDFSTGLELDWASPLIEELVAAIVLGKLEVRAVLVGKRILTWRLLLPSSRETILEKVLNKYPGMRGFSIKDILFENLAAQYNS</sequence>
<reference evidence="1" key="1">
    <citation type="submission" date="2024-02" db="EMBL/GenBank/DDBJ databases">
        <title>Tomenella chthoni gen. nov. sp. nov., a member of the family Jonesiaceae isolated from bat guano.</title>
        <authorList>
            <person name="Miller S.L."/>
            <person name="King J."/>
            <person name="Sankaranarayanan K."/>
            <person name="Lawson P.A."/>
        </authorList>
    </citation>
    <scope>NUCLEOTIDE SEQUENCE</scope>
    <source>
        <strain evidence="1">BS-20</strain>
    </source>
</reference>
<dbReference type="AlphaFoldDB" id="A0AAU7DSM7"/>
<evidence type="ECO:0000313" key="1">
    <source>
        <dbReference type="EMBL" id="XBH20699.1"/>
    </source>
</evidence>
<proteinExistence type="predicted"/>
<organism evidence="1">
    <name type="scientific">Jonesiaceae bacterium BS-20</name>
    <dbReference type="NCBI Taxonomy" id="3120821"/>
    <lineage>
        <taxon>Bacteria</taxon>
        <taxon>Bacillati</taxon>
        <taxon>Actinomycetota</taxon>
        <taxon>Actinomycetes</taxon>
        <taxon>Micrococcales</taxon>
        <taxon>Jonesiaceae</taxon>
    </lineage>
</organism>
<accession>A0AAU7DSM7</accession>
<gene>
    <name evidence="1" type="ORF">V5R04_10720</name>
</gene>
<name>A0AAU7DSM7_9MICO</name>
<protein>
    <submittedName>
        <fullName evidence="1">Uncharacterized protein</fullName>
    </submittedName>
</protein>